<comment type="caution">
    <text evidence="3">The sequence shown here is derived from an EMBL/GenBank/DDBJ whole genome shotgun (WGS) entry which is preliminary data.</text>
</comment>
<sequence>MTRTGAISLLSPTIILFASNSYHGTMTKIPPVDPTATSLPLDKSLSQLLSTLDMTQPTSKALAVFVESMVAHFDARISCIERAPKTCISSDPVKLDADSKAQLDRSMQCSRERVADIEHELETKRVAFEAEQSTMMRALTRMHEEVLKHVSIDEGNRQKQDRQIEDLEMRVNAINRSLLEQGQQDETLEEEDVQDEDPLHREIEELRRKINSTHQLAHGGISDLQQMLRGGLVGLEDKLKDDSTQLQKQQIDLSRANKLLQVQKAELEAKMAKITSRMAELMNKNDIQAEKWANLMMGLEEQEKIAKNIKRRLTNLEASMDAAATTATVRRTKKPRTNPEVEEEVCKTIQPRTQTKDSDVL</sequence>
<reference evidence="3" key="1">
    <citation type="journal article" date="2021" name="Nat. Commun.">
        <title>Genetic determinants of endophytism in the Arabidopsis root mycobiome.</title>
        <authorList>
            <person name="Mesny F."/>
            <person name="Miyauchi S."/>
            <person name="Thiergart T."/>
            <person name="Pickel B."/>
            <person name="Atanasova L."/>
            <person name="Karlsson M."/>
            <person name="Huettel B."/>
            <person name="Barry K.W."/>
            <person name="Haridas S."/>
            <person name="Chen C."/>
            <person name="Bauer D."/>
            <person name="Andreopoulos W."/>
            <person name="Pangilinan J."/>
            <person name="LaButti K."/>
            <person name="Riley R."/>
            <person name="Lipzen A."/>
            <person name="Clum A."/>
            <person name="Drula E."/>
            <person name="Henrissat B."/>
            <person name="Kohler A."/>
            <person name="Grigoriev I.V."/>
            <person name="Martin F.M."/>
            <person name="Hacquard S."/>
        </authorList>
    </citation>
    <scope>NUCLEOTIDE SEQUENCE</scope>
    <source>
        <strain evidence="3">MPI-SDFR-AT-0120</strain>
    </source>
</reference>
<name>A0A8K0VXD7_9PLEO</name>
<gene>
    <name evidence="3" type="ORF">FB567DRAFT_603617</name>
</gene>
<evidence type="ECO:0000256" key="2">
    <source>
        <dbReference type="SAM" id="MobiDB-lite"/>
    </source>
</evidence>
<evidence type="ECO:0000256" key="1">
    <source>
        <dbReference type="SAM" id="Coils"/>
    </source>
</evidence>
<dbReference type="OrthoDB" id="10468104at2759"/>
<dbReference type="EMBL" id="JAGMVJ010000011">
    <property type="protein sequence ID" value="KAH7086558.1"/>
    <property type="molecule type" value="Genomic_DNA"/>
</dbReference>
<organism evidence="3 4">
    <name type="scientific">Paraphoma chrysanthemicola</name>
    <dbReference type="NCBI Taxonomy" id="798071"/>
    <lineage>
        <taxon>Eukaryota</taxon>
        <taxon>Fungi</taxon>
        <taxon>Dikarya</taxon>
        <taxon>Ascomycota</taxon>
        <taxon>Pezizomycotina</taxon>
        <taxon>Dothideomycetes</taxon>
        <taxon>Pleosporomycetidae</taxon>
        <taxon>Pleosporales</taxon>
        <taxon>Pleosporineae</taxon>
        <taxon>Phaeosphaeriaceae</taxon>
        <taxon>Paraphoma</taxon>
    </lineage>
</organism>
<evidence type="ECO:0000313" key="3">
    <source>
        <dbReference type="EMBL" id="KAH7086558.1"/>
    </source>
</evidence>
<dbReference type="Proteomes" id="UP000813461">
    <property type="component" value="Unassembled WGS sequence"/>
</dbReference>
<evidence type="ECO:0000313" key="4">
    <source>
        <dbReference type="Proteomes" id="UP000813461"/>
    </source>
</evidence>
<accession>A0A8K0VXD7</accession>
<protein>
    <submittedName>
        <fullName evidence="3">Uncharacterized protein</fullName>
    </submittedName>
</protein>
<feature type="region of interest" description="Disordered" evidence="2">
    <location>
        <begin position="331"/>
        <end position="361"/>
    </location>
</feature>
<feature type="coiled-coil region" evidence="1">
    <location>
        <begin position="246"/>
        <end position="326"/>
    </location>
</feature>
<proteinExistence type="predicted"/>
<dbReference type="AlphaFoldDB" id="A0A8K0VXD7"/>
<keyword evidence="1" id="KW-0175">Coiled coil</keyword>
<keyword evidence="4" id="KW-1185">Reference proteome</keyword>